<evidence type="ECO:0000313" key="3">
    <source>
        <dbReference type="Proteomes" id="UP000030671"/>
    </source>
</evidence>
<dbReference type="KEGG" id="hir:HETIRDRAFT_329577"/>
<sequence length="87" mass="9758">MNQEEGGRVLPSSRTHARLLVNPSTRPSLILHHCRHRPRARPRILTSSSHLVLLMMRPLGPRTHSTPPTLDPAHARSPICRPSRARG</sequence>
<dbReference type="InParanoid" id="W4JQ89"/>
<gene>
    <name evidence="2" type="ORF">HETIRDRAFT_329577</name>
</gene>
<protein>
    <submittedName>
        <fullName evidence="2">Uncharacterized protein</fullName>
    </submittedName>
</protein>
<keyword evidence="3" id="KW-1185">Reference proteome</keyword>
<evidence type="ECO:0000256" key="1">
    <source>
        <dbReference type="SAM" id="MobiDB-lite"/>
    </source>
</evidence>
<dbReference type="GeneID" id="20671503"/>
<dbReference type="AlphaFoldDB" id="W4JQ89"/>
<feature type="region of interest" description="Disordered" evidence="1">
    <location>
        <begin position="59"/>
        <end position="87"/>
    </location>
</feature>
<organism evidence="2 3">
    <name type="scientific">Heterobasidion irregulare (strain TC 32-1)</name>
    <dbReference type="NCBI Taxonomy" id="747525"/>
    <lineage>
        <taxon>Eukaryota</taxon>
        <taxon>Fungi</taxon>
        <taxon>Dikarya</taxon>
        <taxon>Basidiomycota</taxon>
        <taxon>Agaricomycotina</taxon>
        <taxon>Agaricomycetes</taxon>
        <taxon>Russulales</taxon>
        <taxon>Bondarzewiaceae</taxon>
        <taxon>Heterobasidion</taxon>
        <taxon>Heterobasidion annosum species complex</taxon>
    </lineage>
</organism>
<dbReference type="RefSeq" id="XP_009551907.1">
    <property type="nucleotide sequence ID" value="XM_009553612.1"/>
</dbReference>
<accession>W4JQ89</accession>
<dbReference type="Proteomes" id="UP000030671">
    <property type="component" value="Unassembled WGS sequence"/>
</dbReference>
<evidence type="ECO:0000313" key="2">
    <source>
        <dbReference type="EMBL" id="ETW75639.1"/>
    </source>
</evidence>
<reference evidence="2 3" key="1">
    <citation type="journal article" date="2012" name="New Phytol.">
        <title>Insight into trade-off between wood decay and parasitism from the genome of a fungal forest pathogen.</title>
        <authorList>
            <person name="Olson A."/>
            <person name="Aerts A."/>
            <person name="Asiegbu F."/>
            <person name="Belbahri L."/>
            <person name="Bouzid O."/>
            <person name="Broberg A."/>
            <person name="Canback B."/>
            <person name="Coutinho P.M."/>
            <person name="Cullen D."/>
            <person name="Dalman K."/>
            <person name="Deflorio G."/>
            <person name="van Diepen L.T."/>
            <person name="Dunand C."/>
            <person name="Duplessis S."/>
            <person name="Durling M."/>
            <person name="Gonthier P."/>
            <person name="Grimwood J."/>
            <person name="Fossdal C.G."/>
            <person name="Hansson D."/>
            <person name="Henrissat B."/>
            <person name="Hietala A."/>
            <person name="Himmelstrand K."/>
            <person name="Hoffmeister D."/>
            <person name="Hogberg N."/>
            <person name="James T.Y."/>
            <person name="Karlsson M."/>
            <person name="Kohler A."/>
            <person name="Kues U."/>
            <person name="Lee Y.H."/>
            <person name="Lin Y.C."/>
            <person name="Lind M."/>
            <person name="Lindquist E."/>
            <person name="Lombard V."/>
            <person name="Lucas S."/>
            <person name="Lunden K."/>
            <person name="Morin E."/>
            <person name="Murat C."/>
            <person name="Park J."/>
            <person name="Raffaello T."/>
            <person name="Rouze P."/>
            <person name="Salamov A."/>
            <person name="Schmutz J."/>
            <person name="Solheim H."/>
            <person name="Stahlberg J."/>
            <person name="Velez H."/>
            <person name="de Vries R.P."/>
            <person name="Wiebenga A."/>
            <person name="Woodward S."/>
            <person name="Yakovlev I."/>
            <person name="Garbelotto M."/>
            <person name="Martin F."/>
            <person name="Grigoriev I.V."/>
            <person name="Stenlid J."/>
        </authorList>
    </citation>
    <scope>NUCLEOTIDE SEQUENCE [LARGE SCALE GENOMIC DNA]</scope>
    <source>
        <strain evidence="2 3">TC 32-1</strain>
    </source>
</reference>
<proteinExistence type="predicted"/>
<name>W4JQ89_HETIT</name>
<dbReference type="HOGENOM" id="CLU_2533612_0_0_1"/>
<dbReference type="EMBL" id="KI925465">
    <property type="protein sequence ID" value="ETW75639.1"/>
    <property type="molecule type" value="Genomic_DNA"/>
</dbReference>